<keyword evidence="4" id="KW-1185">Reference proteome</keyword>
<feature type="region of interest" description="Disordered" evidence="1">
    <location>
        <begin position="77"/>
        <end position="98"/>
    </location>
</feature>
<feature type="region of interest" description="Disordered" evidence="1">
    <location>
        <begin position="221"/>
        <end position="241"/>
    </location>
</feature>
<dbReference type="EMBL" id="CATOUU010001095">
    <property type="protein sequence ID" value="CAI9971630.1"/>
    <property type="molecule type" value="Genomic_DNA"/>
</dbReference>
<gene>
    <name evidence="3" type="ORF">HINF_LOCUS36742</name>
    <name evidence="2" type="ORF">HINF_LOCUS59275</name>
</gene>
<dbReference type="EMBL" id="CAXDID020000136">
    <property type="protein sequence ID" value="CAL6037138.1"/>
    <property type="molecule type" value="Genomic_DNA"/>
</dbReference>
<evidence type="ECO:0000313" key="2">
    <source>
        <dbReference type="EMBL" id="CAI9971630.1"/>
    </source>
</evidence>
<organism evidence="2">
    <name type="scientific">Hexamita inflata</name>
    <dbReference type="NCBI Taxonomy" id="28002"/>
    <lineage>
        <taxon>Eukaryota</taxon>
        <taxon>Metamonada</taxon>
        <taxon>Diplomonadida</taxon>
        <taxon>Hexamitidae</taxon>
        <taxon>Hexamitinae</taxon>
        <taxon>Hexamita</taxon>
    </lineage>
</organism>
<dbReference type="Proteomes" id="UP001642409">
    <property type="component" value="Unassembled WGS sequence"/>
</dbReference>
<evidence type="ECO:0000256" key="1">
    <source>
        <dbReference type="SAM" id="MobiDB-lite"/>
    </source>
</evidence>
<accession>A0AA86RS74</accession>
<evidence type="ECO:0000313" key="3">
    <source>
        <dbReference type="EMBL" id="CAL6037138.1"/>
    </source>
</evidence>
<dbReference type="AlphaFoldDB" id="A0AA86RS74"/>
<reference evidence="2" key="1">
    <citation type="submission" date="2023-06" db="EMBL/GenBank/DDBJ databases">
        <authorList>
            <person name="Kurt Z."/>
        </authorList>
    </citation>
    <scope>NUCLEOTIDE SEQUENCE</scope>
</reference>
<reference evidence="3 4" key="2">
    <citation type="submission" date="2024-07" db="EMBL/GenBank/DDBJ databases">
        <authorList>
            <person name="Akdeniz Z."/>
        </authorList>
    </citation>
    <scope>NUCLEOTIDE SEQUENCE [LARGE SCALE GENOMIC DNA]</scope>
</reference>
<proteinExistence type="predicted"/>
<protein>
    <submittedName>
        <fullName evidence="3">Hypothetical_protein</fullName>
    </submittedName>
</protein>
<comment type="caution">
    <text evidence="2">The sequence shown here is derived from an EMBL/GenBank/DDBJ whole genome shotgun (WGS) entry which is preliminary data.</text>
</comment>
<sequence length="338" mass="38551">MNPSSITLNKAGISAMPLQLQRRNAKPNRSRGVDWFCPKSWWEREARSNEPIIDHTKQSWYFSNASSALTSKRQAQSFQRSGLVVPNPGGNEKRNRMNPSSITLNKAGISAMPLQLQRRTPSLIVPKEWIGCPKSWWEREAQPNESIIDHTKQSWYFSNATSALTSNAELNRSKGVDWFCPKSWWEREAQPNESIIDHTKQSWYFSNATSALTSKRQAQSFQRSGLVVPNPGGNEKRNQMNPSSITLNKAGISAMPLQLQRRNAKPNRSRGVDWFCPKSWWEREARSNEPIIDHTKQSWYFSNASSALTSKRQAQSLVKNICSFPPFSRTQNRETGPV</sequence>
<name>A0AA86RS74_9EUKA</name>
<evidence type="ECO:0000313" key="4">
    <source>
        <dbReference type="Proteomes" id="UP001642409"/>
    </source>
</evidence>